<evidence type="ECO:0000256" key="1">
    <source>
        <dbReference type="SAM" id="MobiDB-lite"/>
    </source>
</evidence>
<feature type="compositionally biased region" description="Basic residues" evidence="1">
    <location>
        <begin position="42"/>
        <end position="51"/>
    </location>
</feature>
<gene>
    <name evidence="2" type="ORF">KHLLAP_LOCUS9456</name>
</gene>
<feature type="region of interest" description="Disordered" evidence="1">
    <location>
        <begin position="17"/>
        <end position="51"/>
    </location>
</feature>
<evidence type="ECO:0000313" key="3">
    <source>
        <dbReference type="Proteomes" id="UP001295740"/>
    </source>
</evidence>
<keyword evidence="3" id="KW-1185">Reference proteome</keyword>
<sequence>MLRRLWAGSRVPARSLSSNIGRQLHSPPTGRSRISQHEIPRHGPRTHTNHRPSKLLQAGIYGSIYTSIGFLVLNEALDWPTRKAIGVETVQSITLEEDEEIKCARFWETGQSLFEAYTGCEEVEHHGPVRLLGDPDQGWLHDDVLQTRTMTAPDPEKPGGTIFLFLGVLLDPEDVYITEYGNRLTDATEAILPALEEFARERKVGRGVFVLLENGGEGNWKSVYFDGTRWINVVYLEWQTAESLGLY</sequence>
<evidence type="ECO:0000313" key="2">
    <source>
        <dbReference type="EMBL" id="CAJ2508988.1"/>
    </source>
</evidence>
<proteinExistence type="predicted"/>
<dbReference type="EMBL" id="CAUWAG010000012">
    <property type="protein sequence ID" value="CAJ2508988.1"/>
    <property type="molecule type" value="Genomic_DNA"/>
</dbReference>
<accession>A0AAI8YL84</accession>
<reference evidence="2" key="1">
    <citation type="submission" date="2023-10" db="EMBL/GenBank/DDBJ databases">
        <authorList>
            <person name="Hackl T."/>
        </authorList>
    </citation>
    <scope>NUCLEOTIDE SEQUENCE</scope>
</reference>
<dbReference type="AlphaFoldDB" id="A0AAI8YL84"/>
<dbReference type="Proteomes" id="UP001295740">
    <property type="component" value="Unassembled WGS sequence"/>
</dbReference>
<protein>
    <submittedName>
        <fullName evidence="2">Uu.00g140140.m01.CDS01</fullName>
    </submittedName>
</protein>
<name>A0AAI8YL84_9PEZI</name>
<organism evidence="2 3">
    <name type="scientific">Anthostomella pinea</name>
    <dbReference type="NCBI Taxonomy" id="933095"/>
    <lineage>
        <taxon>Eukaryota</taxon>
        <taxon>Fungi</taxon>
        <taxon>Dikarya</taxon>
        <taxon>Ascomycota</taxon>
        <taxon>Pezizomycotina</taxon>
        <taxon>Sordariomycetes</taxon>
        <taxon>Xylariomycetidae</taxon>
        <taxon>Xylariales</taxon>
        <taxon>Xylariaceae</taxon>
        <taxon>Anthostomella</taxon>
    </lineage>
</organism>
<comment type="caution">
    <text evidence="2">The sequence shown here is derived from an EMBL/GenBank/DDBJ whole genome shotgun (WGS) entry which is preliminary data.</text>
</comment>